<evidence type="ECO:0000313" key="2">
    <source>
        <dbReference type="EMBL" id="KAG4411451.1"/>
    </source>
</evidence>
<dbReference type="EMBL" id="JAFJYH010000475">
    <property type="protein sequence ID" value="KAG4411451.1"/>
    <property type="molecule type" value="Genomic_DNA"/>
</dbReference>
<comment type="caution">
    <text evidence="2">The sequence shown here is derived from an EMBL/GenBank/DDBJ whole genome shotgun (WGS) entry which is preliminary data.</text>
</comment>
<organism evidence="2 3">
    <name type="scientific">Cadophora malorum</name>
    <dbReference type="NCBI Taxonomy" id="108018"/>
    <lineage>
        <taxon>Eukaryota</taxon>
        <taxon>Fungi</taxon>
        <taxon>Dikarya</taxon>
        <taxon>Ascomycota</taxon>
        <taxon>Pezizomycotina</taxon>
        <taxon>Leotiomycetes</taxon>
        <taxon>Helotiales</taxon>
        <taxon>Ploettnerulaceae</taxon>
        <taxon>Cadophora</taxon>
    </lineage>
</organism>
<name>A0A8H7T1U2_9HELO</name>
<dbReference type="Proteomes" id="UP000664132">
    <property type="component" value="Unassembled WGS sequence"/>
</dbReference>
<sequence>MSSYPSSTCATDGSNNSFPRYVGSILTNEQVENPASASNITTPTRHDAFKSAEEIARMALFLNDNVETNSTYQRTSSASKMAPRSDQMRLYLESFDNIMEDKK</sequence>
<keyword evidence="3" id="KW-1185">Reference proteome</keyword>
<feature type="compositionally biased region" description="Polar residues" evidence="1">
    <location>
        <begin position="1"/>
        <end position="18"/>
    </location>
</feature>
<evidence type="ECO:0000256" key="1">
    <source>
        <dbReference type="SAM" id="MobiDB-lite"/>
    </source>
</evidence>
<accession>A0A8H7T1U2</accession>
<proteinExistence type="predicted"/>
<reference evidence="2" key="1">
    <citation type="submission" date="2021-02" db="EMBL/GenBank/DDBJ databases">
        <title>Genome sequence Cadophora malorum strain M34.</title>
        <authorList>
            <person name="Stefanovic E."/>
            <person name="Vu D."/>
            <person name="Scully C."/>
            <person name="Dijksterhuis J."/>
            <person name="Roader J."/>
            <person name="Houbraken J."/>
        </authorList>
    </citation>
    <scope>NUCLEOTIDE SEQUENCE</scope>
    <source>
        <strain evidence="2">M34</strain>
    </source>
</reference>
<evidence type="ECO:0000313" key="3">
    <source>
        <dbReference type="Proteomes" id="UP000664132"/>
    </source>
</evidence>
<gene>
    <name evidence="2" type="ORF">IFR04_015421</name>
</gene>
<feature type="region of interest" description="Disordered" evidence="1">
    <location>
        <begin position="1"/>
        <end position="21"/>
    </location>
</feature>
<dbReference type="OrthoDB" id="3559731at2759"/>
<dbReference type="AlphaFoldDB" id="A0A8H7T1U2"/>
<protein>
    <submittedName>
        <fullName evidence="2">Uncharacterized protein</fullName>
    </submittedName>
</protein>